<dbReference type="STRING" id="1075402.AN216_00115"/>
<dbReference type="Proteomes" id="UP000176101">
    <property type="component" value="Unassembled WGS sequence"/>
</dbReference>
<evidence type="ECO:0000313" key="2">
    <source>
        <dbReference type="Proteomes" id="UP000176101"/>
    </source>
</evidence>
<feature type="non-terminal residue" evidence="1">
    <location>
        <position position="1"/>
    </location>
</feature>
<reference evidence="1 2" key="1">
    <citation type="journal article" date="2016" name="Front. Microbiol.">
        <title>Comparative Genomics Analysis of Streptomyces Species Reveals Their Adaptation to the Marine Environment and Their Diversity at the Genomic Level.</title>
        <authorList>
            <person name="Tian X."/>
            <person name="Zhang Z."/>
            <person name="Yang T."/>
            <person name="Chen M."/>
            <person name="Li J."/>
            <person name="Chen F."/>
            <person name="Yang J."/>
            <person name="Li W."/>
            <person name="Zhang B."/>
            <person name="Zhang Z."/>
            <person name="Wu J."/>
            <person name="Zhang C."/>
            <person name="Long L."/>
            <person name="Xiao J."/>
        </authorList>
    </citation>
    <scope>NUCLEOTIDE SEQUENCE [LARGE SCALE GENOMIC DNA]</scope>
    <source>
        <strain evidence="1 2">SCSIO 02100</strain>
    </source>
</reference>
<organism evidence="1 2">
    <name type="scientific">Streptomyces oceani</name>
    <dbReference type="NCBI Taxonomy" id="1075402"/>
    <lineage>
        <taxon>Bacteria</taxon>
        <taxon>Bacillati</taxon>
        <taxon>Actinomycetota</taxon>
        <taxon>Actinomycetes</taxon>
        <taxon>Kitasatosporales</taxon>
        <taxon>Streptomycetaceae</taxon>
        <taxon>Streptomyces</taxon>
    </lineage>
</organism>
<dbReference type="AlphaFoldDB" id="A0A1E7KS07"/>
<feature type="non-terminal residue" evidence="1">
    <location>
        <position position="97"/>
    </location>
</feature>
<comment type="caution">
    <text evidence="1">The sequence shown here is derived from an EMBL/GenBank/DDBJ whole genome shotgun (WGS) entry which is preliminary data.</text>
</comment>
<accession>A0A1E7KS07</accession>
<dbReference type="EMBL" id="LJGU01000024">
    <property type="protein sequence ID" value="OEV06730.1"/>
    <property type="molecule type" value="Genomic_DNA"/>
</dbReference>
<sequence>VRLAERPFLTQVNLRLRVIGRTDPGRFTLGGPDPLRLPRTPNTVCRSRERTALWLGPDEWLLLAPEWTADQLTGELRAALRTATADQLVSAVTDVSA</sequence>
<name>A0A1E7KS07_9ACTN</name>
<protein>
    <submittedName>
        <fullName evidence="1">Uncharacterized protein</fullName>
    </submittedName>
</protein>
<dbReference type="Gene3D" id="3.30.70.1520">
    <property type="entry name" value="Heterotetrameric sarcosine oxidase"/>
    <property type="match status" value="1"/>
</dbReference>
<evidence type="ECO:0000313" key="1">
    <source>
        <dbReference type="EMBL" id="OEV06730.1"/>
    </source>
</evidence>
<gene>
    <name evidence="1" type="ORF">AN216_00115</name>
</gene>
<proteinExistence type="predicted"/>
<keyword evidence="2" id="KW-1185">Reference proteome</keyword>